<organism evidence="19 20">
    <name type="scientific">Dyella monticola</name>
    <dbReference type="NCBI Taxonomy" id="1927958"/>
    <lineage>
        <taxon>Bacteria</taxon>
        <taxon>Pseudomonadati</taxon>
        <taxon>Pseudomonadota</taxon>
        <taxon>Gammaproteobacteria</taxon>
        <taxon>Lysobacterales</taxon>
        <taxon>Rhodanobacteraceae</taxon>
        <taxon>Dyella</taxon>
    </lineage>
</organism>
<dbReference type="Proteomes" id="UP000254258">
    <property type="component" value="Unassembled WGS sequence"/>
</dbReference>
<comment type="miscellaneous">
    <text evidence="15">In the RecBCD complex, RecB has a slow 3'-5' helicase, an exonuclease activity and loads RecA onto ssDNA, RecD has a fast 5'-3' helicase activity, while RecC stimulates the ATPase and processivity of the RecB helicase and contributes to recognition of the Chi site.</text>
</comment>
<dbReference type="GO" id="GO:0000724">
    <property type="term" value="P:double-strand break repair via homologous recombination"/>
    <property type="evidence" value="ECO:0007669"/>
    <property type="project" value="UniProtKB-UniRule"/>
</dbReference>
<feature type="domain" description="UvrD-like helicase C-terminal" evidence="18">
    <location>
        <begin position="492"/>
        <end position="766"/>
    </location>
</feature>
<dbReference type="Gene3D" id="3.40.50.300">
    <property type="entry name" value="P-loop containing nucleotide triphosphate hydrolases"/>
    <property type="match status" value="2"/>
</dbReference>
<evidence type="ECO:0000256" key="9">
    <source>
        <dbReference type="ARBA" id="ARBA00022842"/>
    </source>
</evidence>
<gene>
    <name evidence="15 19" type="primary">recB</name>
    <name evidence="19" type="ORF">DWU98_13130</name>
</gene>
<evidence type="ECO:0000313" key="19">
    <source>
        <dbReference type="EMBL" id="RDS80876.1"/>
    </source>
</evidence>
<evidence type="ECO:0000256" key="6">
    <source>
        <dbReference type="ARBA" id="ARBA00022806"/>
    </source>
</evidence>
<dbReference type="SUPFAM" id="SSF52980">
    <property type="entry name" value="Restriction endonuclease-like"/>
    <property type="match status" value="1"/>
</dbReference>
<evidence type="ECO:0000256" key="15">
    <source>
        <dbReference type="HAMAP-Rule" id="MF_01485"/>
    </source>
</evidence>
<feature type="binding site" evidence="16">
    <location>
        <begin position="22"/>
        <end position="29"/>
    </location>
    <ligand>
        <name>ATP</name>
        <dbReference type="ChEBI" id="CHEBI:30616"/>
    </ligand>
</feature>
<comment type="similarity">
    <text evidence="15">Belongs to the helicase family. UvrD subfamily.</text>
</comment>
<keyword evidence="5 15" id="KW-0378">Hydrolase</keyword>
<evidence type="ECO:0000256" key="10">
    <source>
        <dbReference type="ARBA" id="ARBA00023125"/>
    </source>
</evidence>
<keyword evidence="11 15" id="KW-0234">DNA repair</keyword>
<evidence type="ECO:0000259" key="17">
    <source>
        <dbReference type="PROSITE" id="PS51198"/>
    </source>
</evidence>
<reference evidence="19 20" key="1">
    <citation type="submission" date="2018-07" db="EMBL/GenBank/DDBJ databases">
        <title>Dyella monticola sp. nov. and Dyella psychrodurans sp. nov. isolated from monsoon evergreen broad-leaved forest soil of Dinghu Mountain, China.</title>
        <authorList>
            <person name="Gao Z."/>
            <person name="Qiu L."/>
        </authorList>
    </citation>
    <scope>NUCLEOTIDE SEQUENCE [LARGE SCALE GENOMIC DNA]</scope>
    <source>
        <strain evidence="19 20">4G-K06</strain>
    </source>
</reference>
<feature type="active site" description="For nuclease activity" evidence="15">
    <location>
        <position position="1119"/>
    </location>
</feature>
<dbReference type="InterPro" id="IPR027417">
    <property type="entry name" value="P-loop_NTPase"/>
</dbReference>
<keyword evidence="7 15" id="KW-0269">Exonuclease</keyword>
<comment type="catalytic activity">
    <reaction evidence="14 15">
        <text>ATP + H2O = ADP + phosphate + H(+)</text>
        <dbReference type="Rhea" id="RHEA:13065"/>
        <dbReference type="ChEBI" id="CHEBI:15377"/>
        <dbReference type="ChEBI" id="CHEBI:15378"/>
        <dbReference type="ChEBI" id="CHEBI:30616"/>
        <dbReference type="ChEBI" id="CHEBI:43474"/>
        <dbReference type="ChEBI" id="CHEBI:456216"/>
        <dbReference type="EC" id="5.6.2.4"/>
    </reaction>
</comment>
<dbReference type="EMBL" id="QRBE01000007">
    <property type="protein sequence ID" value="RDS80876.1"/>
    <property type="molecule type" value="Genomic_DNA"/>
</dbReference>
<dbReference type="PANTHER" id="PTHR11070">
    <property type="entry name" value="UVRD / RECB / PCRA DNA HELICASE FAMILY MEMBER"/>
    <property type="match status" value="1"/>
</dbReference>
<feature type="binding site" evidence="15">
    <location>
        <position position="1106"/>
    </location>
    <ligand>
        <name>Mg(2+)</name>
        <dbReference type="ChEBI" id="CHEBI:18420"/>
    </ligand>
</feature>
<keyword evidence="4 15" id="KW-0227">DNA damage</keyword>
<proteinExistence type="inferred from homology"/>
<dbReference type="PROSITE" id="PS51217">
    <property type="entry name" value="UVRD_HELICASE_CTER"/>
    <property type="match status" value="1"/>
</dbReference>
<dbReference type="Pfam" id="PF12705">
    <property type="entry name" value="PDDEXK_1"/>
    <property type="match status" value="1"/>
</dbReference>
<comment type="domain">
    <text evidence="15">The C-terminal domain has nuclease activity and interacts with RecD. It interacts with RecA, facilitating its loading onto ssDNA.</text>
</comment>
<evidence type="ECO:0000256" key="12">
    <source>
        <dbReference type="ARBA" id="ARBA00023235"/>
    </source>
</evidence>
<dbReference type="Pfam" id="PF00580">
    <property type="entry name" value="UvrD-helicase"/>
    <property type="match status" value="1"/>
</dbReference>
<keyword evidence="12 15" id="KW-0413">Isomerase</keyword>
<keyword evidence="20" id="KW-1185">Reference proteome</keyword>
<evidence type="ECO:0000313" key="20">
    <source>
        <dbReference type="Proteomes" id="UP000254258"/>
    </source>
</evidence>
<dbReference type="EC" id="5.6.2.4" evidence="15"/>
<dbReference type="GO" id="GO:0005829">
    <property type="term" value="C:cytosol"/>
    <property type="evidence" value="ECO:0007669"/>
    <property type="project" value="TreeGrafter"/>
</dbReference>
<dbReference type="InterPro" id="IPR000212">
    <property type="entry name" value="DNA_helicase_UvrD/REP"/>
</dbReference>
<dbReference type="GO" id="GO:0000287">
    <property type="term" value="F:magnesium ion binding"/>
    <property type="evidence" value="ECO:0007669"/>
    <property type="project" value="UniProtKB-UniRule"/>
</dbReference>
<dbReference type="NCBIfam" id="TIGR00609">
    <property type="entry name" value="recB"/>
    <property type="match status" value="1"/>
</dbReference>
<feature type="region of interest" description="Nuclease activity, interacts with RecD and RecA" evidence="15">
    <location>
        <begin position="922"/>
        <end position="1218"/>
    </location>
</feature>
<dbReference type="InterPro" id="IPR014016">
    <property type="entry name" value="UvrD-like_ATP-bd"/>
</dbReference>
<dbReference type="Pfam" id="PF13361">
    <property type="entry name" value="UvrD_C"/>
    <property type="match status" value="1"/>
</dbReference>
<evidence type="ECO:0000256" key="8">
    <source>
        <dbReference type="ARBA" id="ARBA00022840"/>
    </source>
</evidence>
<dbReference type="GO" id="GO:0043138">
    <property type="term" value="F:3'-5' DNA helicase activity"/>
    <property type="evidence" value="ECO:0007669"/>
    <property type="project" value="UniProtKB-UniRule"/>
</dbReference>
<keyword evidence="6 15" id="KW-0347">Helicase</keyword>
<dbReference type="GO" id="GO:0008854">
    <property type="term" value="F:exodeoxyribonuclease V activity"/>
    <property type="evidence" value="ECO:0007669"/>
    <property type="project" value="UniProtKB-EC"/>
</dbReference>
<feature type="binding site" evidence="15">
    <location>
        <position position="985"/>
    </location>
    <ligand>
        <name>Mg(2+)</name>
        <dbReference type="ChEBI" id="CHEBI:18420"/>
    </ligand>
</feature>
<dbReference type="Gene3D" id="3.90.320.10">
    <property type="match status" value="1"/>
</dbReference>
<feature type="binding site" evidence="15">
    <location>
        <position position="1119"/>
    </location>
    <ligand>
        <name>Mg(2+)</name>
        <dbReference type="ChEBI" id="CHEBI:18420"/>
    </ligand>
</feature>
<feature type="region of interest" description="DNA-binding and helicase activity, interacts with RecC" evidence="15">
    <location>
        <begin position="1"/>
        <end position="873"/>
    </location>
</feature>
<evidence type="ECO:0000256" key="7">
    <source>
        <dbReference type="ARBA" id="ARBA00022839"/>
    </source>
</evidence>
<dbReference type="GO" id="GO:0016887">
    <property type="term" value="F:ATP hydrolysis activity"/>
    <property type="evidence" value="ECO:0007669"/>
    <property type="project" value="RHEA"/>
</dbReference>
<comment type="subunit">
    <text evidence="15">Heterotrimer of RecB, RecC and RecD. All subunits contribute to DNA-binding. Interacts with RecA.</text>
</comment>
<dbReference type="AlphaFoldDB" id="A0A370WXT9"/>
<dbReference type="GO" id="GO:0009338">
    <property type="term" value="C:exodeoxyribonuclease V complex"/>
    <property type="evidence" value="ECO:0007669"/>
    <property type="project" value="TreeGrafter"/>
</dbReference>
<dbReference type="InterPro" id="IPR014017">
    <property type="entry name" value="DNA_helicase_UvrD-like_C"/>
</dbReference>
<keyword evidence="8 15" id="KW-0067">ATP-binding</keyword>
<dbReference type="PROSITE" id="PS51198">
    <property type="entry name" value="UVRD_HELICASE_ATP_BIND"/>
    <property type="match status" value="1"/>
</dbReference>
<dbReference type="InterPro" id="IPR011335">
    <property type="entry name" value="Restrct_endonuc-II-like"/>
</dbReference>
<comment type="cofactor">
    <cofactor evidence="15">
        <name>Mg(2+)</name>
        <dbReference type="ChEBI" id="CHEBI:18420"/>
    </cofactor>
    <text evidence="15">Binds 1 Mg(2+) ion per subunit.</text>
</comment>
<dbReference type="RefSeq" id="WP_115496020.1">
    <property type="nucleotide sequence ID" value="NZ_QRBE01000007.1"/>
</dbReference>
<evidence type="ECO:0000256" key="4">
    <source>
        <dbReference type="ARBA" id="ARBA00022763"/>
    </source>
</evidence>
<comment type="caution">
    <text evidence="19">The sequence shown here is derived from an EMBL/GenBank/DDBJ whole genome shotgun (WGS) entry which is preliminary data.</text>
</comment>
<evidence type="ECO:0000256" key="3">
    <source>
        <dbReference type="ARBA" id="ARBA00022741"/>
    </source>
</evidence>
<dbReference type="PANTHER" id="PTHR11070:SF23">
    <property type="entry name" value="RECBCD ENZYME SUBUNIT RECB"/>
    <property type="match status" value="1"/>
</dbReference>
<evidence type="ECO:0000256" key="14">
    <source>
        <dbReference type="ARBA" id="ARBA00048988"/>
    </source>
</evidence>
<dbReference type="InterPro" id="IPR011604">
    <property type="entry name" value="PDDEXK-like_dom_sf"/>
</dbReference>
<dbReference type="GO" id="GO:0005524">
    <property type="term" value="F:ATP binding"/>
    <property type="evidence" value="ECO:0007669"/>
    <property type="project" value="UniProtKB-UniRule"/>
</dbReference>
<sequence>MMTTAALDPLSLPLHDIRLIEASAGTGKTWTLAALYLRLVLGHGGQPAQLPRQILVVTFTRAATAELRERIRDRLADAAAAFRGQHDADAFLQRLIAHYPGADERSAAARRLELAAQWMDEAAIHTIHGWAQRMLAQHAFEGSESPDEVADENARLSEAVRDYWRRFYAPLDEAGAACVATLWRTPQALQYAISPLLRQAFSRIRIQGQPLPNVNDLAQVLRQRQAPRLDAEQTARARWLAEVDVIEPLLVAAAQSKLLDNRSFKPATVQSDMVALREWAHGASSNSDLLKRYTQEKITAATGKGKTPPQHAAFAAIQTLLEVWNAEPPLKPLLLSHAIPRIAEHIDRIRDRQAKPGFDDMLRQLDEALTGPHGTPLTDTLAAHYPVALIDEFQDTDPLQWRIFQRIYADRAGTALLLIGDPKQAIYGFRGADIHTYLAARDQAQSPTWTLTTNYRSTPPLVDAVNRVFEHADQWPLGAFAFGHDEHGLAFQPAHAAGNTQSLRYDGEPIAALHLQVFPSEKPMNMGAYRDIASAHAAAQIVDLLQAAQAGRCVFRDAAGASTPLRPSDIAVLVRDRKEAACMRSALWQRRVASVYLSERDSIYATEQAADVLLWLKACALPASDRAMRAALASATMERSLAELDRLNHDEAYWEWCGEQFRALQTLWQRHGVLAMLHNLLHAFDLPARLLAKPTGERVLTNLQHLAELLQHAAANLDGEYALIRYLTAQMVRADEGNAQTTEEQVVRLESEADLVKVITIHKSKGLQYPLVILPFVCRCQDASKDSASPWHDDHGQVWIDLLPDDDVQSRMQRERMQEDLRLLYVALTRAEHACWLGVACVTEGQSRASRLHRAALGYVLAGGEPIEPDDLLPRLQALRGDSPHIHVHVATEPASMQSYHPQRHARHRRQARQYTLFPPEPWWIASYSALTHSDGEPTRQAVPETANQDVLTEAARDDSDWTASDTNYGMHAFPRGAEPGTFLHDLLEWVAEAGFAHIAHDSATLEQQIARRCQRRGWQAWISPLRQWLPSLLHTPLALPDGGTLKLAELTDRTRYQAELEFWFEAHRVDAQQLDQLVTRHTLEGLPRPTLPSNRIHGMFKGFIDLIMEQHGRYYVVDYKSNWLGDNTAAYTPLAMREATLQSRYDLQYALYTLALHRLLRARLPGYDYERHIGGVLYLYLRGVDQAGHGVHAERLPLALIEAMDRMFAHGVSAHVA</sequence>
<dbReference type="Gene3D" id="1.10.486.10">
    <property type="entry name" value="PCRA, domain 4"/>
    <property type="match status" value="1"/>
</dbReference>
<comment type="catalytic activity">
    <reaction evidence="15">
        <text>Exonucleolytic cleavage (in the presence of ATP) in either 5'- to 3'- or 3'- to 5'-direction to yield 5'-phosphooligonucleotides.</text>
        <dbReference type="EC" id="3.1.11.5"/>
    </reaction>
</comment>
<dbReference type="CDD" id="cd22352">
    <property type="entry name" value="RecB_C-like"/>
    <property type="match status" value="1"/>
</dbReference>
<keyword evidence="2 15" id="KW-0479">Metal-binding</keyword>
<evidence type="ECO:0000256" key="2">
    <source>
        <dbReference type="ARBA" id="ARBA00022723"/>
    </source>
</evidence>
<protein>
    <recommendedName>
        <fullName evidence="15">RecBCD enzyme subunit RecB</fullName>
        <ecNumber evidence="15">3.1.11.5</ecNumber>
        <ecNumber evidence="15">5.6.2.4</ecNumber>
    </recommendedName>
    <alternativeName>
        <fullName evidence="15">DNA 3'-5' helicase subunit RecB</fullName>
    </alternativeName>
    <alternativeName>
        <fullName evidence="15">Exonuclease V subunit RecB</fullName>
        <shortName evidence="15">ExoV subunit RecB</shortName>
    </alternativeName>
    <alternativeName>
        <fullName evidence="15">Helicase/nuclease RecBCD subunit RecB</fullName>
    </alternativeName>
</protein>
<comment type="domain">
    <text evidence="15">The N-terminal DNA-binding domain is a ssDNA-dependent ATPase and has ATP-dependent 3'-5' helicase function. This domain interacts with RecC.</text>
</comment>
<dbReference type="GO" id="GO:0003677">
    <property type="term" value="F:DNA binding"/>
    <property type="evidence" value="ECO:0007669"/>
    <property type="project" value="UniProtKB-UniRule"/>
</dbReference>
<dbReference type="EC" id="3.1.11.5" evidence="15"/>
<evidence type="ECO:0000256" key="1">
    <source>
        <dbReference type="ARBA" id="ARBA00022722"/>
    </source>
</evidence>
<evidence type="ECO:0000256" key="16">
    <source>
        <dbReference type="PROSITE-ProRule" id="PRU00560"/>
    </source>
</evidence>
<evidence type="ECO:0000256" key="5">
    <source>
        <dbReference type="ARBA" id="ARBA00022801"/>
    </source>
</evidence>
<keyword evidence="3 15" id="KW-0547">Nucleotide-binding</keyword>
<dbReference type="OrthoDB" id="9810135at2"/>
<keyword evidence="10 15" id="KW-0238">DNA-binding</keyword>
<evidence type="ECO:0000256" key="11">
    <source>
        <dbReference type="ARBA" id="ARBA00023204"/>
    </source>
</evidence>
<evidence type="ECO:0000259" key="18">
    <source>
        <dbReference type="PROSITE" id="PS51217"/>
    </source>
</evidence>
<keyword evidence="9 15" id="KW-0460">Magnesium</keyword>
<keyword evidence="1 15" id="KW-0540">Nuclease</keyword>
<evidence type="ECO:0000256" key="13">
    <source>
        <dbReference type="ARBA" id="ARBA00034617"/>
    </source>
</evidence>
<dbReference type="Gene3D" id="1.10.3170.10">
    <property type="entry name" value="Recbcd, chain B, domain 2"/>
    <property type="match status" value="1"/>
</dbReference>
<dbReference type="InterPro" id="IPR038726">
    <property type="entry name" value="PDDEXK_AddAB-type"/>
</dbReference>
<dbReference type="SUPFAM" id="SSF52540">
    <property type="entry name" value="P-loop containing nucleoside triphosphate hydrolases"/>
    <property type="match status" value="1"/>
</dbReference>
<name>A0A370WXT9_9GAMM</name>
<comment type="function">
    <text evidence="15">A helicase/nuclease that prepares dsDNA breaks (DSB) for recombinational DNA repair. Binds to DSBs and unwinds DNA via a highly rapid and processive ATP-dependent bidirectional helicase activity. Unwinds dsDNA until it encounters a Chi (crossover hotspot instigator) sequence from the 3' direction. Cuts ssDNA a few nucleotides 3' to the Chi site. The properties and activities of the enzyme are changed at Chi. The Chi-altered holoenzyme produces a long 3'-ssDNA overhang and facilitates RecA-binding to the ssDNA for homologous DNA recombination and repair. Holoenzyme degrades any linearized DNA that is unable to undergo homologous recombination. In the holoenzyme this subunit contributes ATPase, 3'-5' helicase, exonuclease activity and loads RecA onto ssDNA.</text>
</comment>
<feature type="domain" description="UvrD-like helicase ATP-binding" evidence="17">
    <location>
        <begin position="1"/>
        <end position="458"/>
    </location>
</feature>
<dbReference type="InterPro" id="IPR004586">
    <property type="entry name" value="RecB"/>
</dbReference>
<dbReference type="HAMAP" id="MF_01485">
    <property type="entry name" value="RecB"/>
    <property type="match status" value="1"/>
</dbReference>
<accession>A0A370WXT9</accession>
<comment type="catalytic activity">
    <reaction evidence="13 15">
        <text>Couples ATP hydrolysis with the unwinding of duplex DNA by translocating in the 3'-5' direction.</text>
        <dbReference type="EC" id="5.6.2.4"/>
    </reaction>
</comment>